<comment type="caution">
    <text evidence="2">The sequence shown here is derived from an EMBL/GenBank/DDBJ whole genome shotgun (WGS) entry which is preliminary data.</text>
</comment>
<organism evidence="2 3">
    <name type="scientific">Oryzias melastigma</name>
    <name type="common">Marine medaka</name>
    <dbReference type="NCBI Taxonomy" id="30732"/>
    <lineage>
        <taxon>Eukaryota</taxon>
        <taxon>Metazoa</taxon>
        <taxon>Chordata</taxon>
        <taxon>Craniata</taxon>
        <taxon>Vertebrata</taxon>
        <taxon>Euteleostomi</taxon>
        <taxon>Actinopterygii</taxon>
        <taxon>Neopterygii</taxon>
        <taxon>Teleostei</taxon>
        <taxon>Neoteleostei</taxon>
        <taxon>Acanthomorphata</taxon>
        <taxon>Ovalentaria</taxon>
        <taxon>Atherinomorphae</taxon>
        <taxon>Beloniformes</taxon>
        <taxon>Adrianichthyidae</taxon>
        <taxon>Oryziinae</taxon>
        <taxon>Oryzias</taxon>
    </lineage>
</organism>
<dbReference type="AlphaFoldDB" id="A0A834BR77"/>
<gene>
    <name evidence="2" type="ORF">FQA47_024231</name>
</gene>
<name>A0A834BR77_ORYME</name>
<evidence type="ECO:0000256" key="1">
    <source>
        <dbReference type="SAM" id="MobiDB-lite"/>
    </source>
</evidence>
<feature type="region of interest" description="Disordered" evidence="1">
    <location>
        <begin position="1"/>
        <end position="44"/>
    </location>
</feature>
<dbReference type="Proteomes" id="UP000646548">
    <property type="component" value="Unassembled WGS sequence"/>
</dbReference>
<evidence type="ECO:0000313" key="2">
    <source>
        <dbReference type="EMBL" id="KAF6718168.1"/>
    </source>
</evidence>
<dbReference type="EMBL" id="WKFB01000771">
    <property type="protein sequence ID" value="KAF6718168.1"/>
    <property type="molecule type" value="Genomic_DNA"/>
</dbReference>
<evidence type="ECO:0000313" key="3">
    <source>
        <dbReference type="Proteomes" id="UP000646548"/>
    </source>
</evidence>
<accession>A0A834BR77</accession>
<proteinExistence type="predicted"/>
<sequence length="260" mass="28671">MLRPHNMMSLMTPQLMPTTSSSSSPPPSLGINPPSAGSTCPPASKQHQLVPAALSFLQPVGRHWFHLTNRINQSLSTTTPSPRAILCCTPHQPPHVMFSIDNILLSHAHRSEITLTCFHANRRGTSCMATRFHHNKPTYKLAIFLTDKTTPILRRESSDQPTPASTMIPPTSQSAPVTSGPTVSTSSMPSAKRLFELLLQGLLGNGVTVHSMFVKRYKANRNLKFNSMFLGGDGKLLRFLMRTSDGVLFGFLQQHIFCRT</sequence>
<reference evidence="2" key="1">
    <citation type="journal article" name="BMC Genomics">
        <title>Long-read sequencing and de novo genome assembly of marine medaka (Oryzias melastigma).</title>
        <authorList>
            <person name="Liang P."/>
            <person name="Saqib H.S.A."/>
            <person name="Ni X."/>
            <person name="Shen Y."/>
        </authorList>
    </citation>
    <scope>NUCLEOTIDE SEQUENCE</scope>
    <source>
        <strain evidence="2">Bigg-433</strain>
    </source>
</reference>
<feature type="region of interest" description="Disordered" evidence="1">
    <location>
        <begin position="154"/>
        <end position="185"/>
    </location>
</feature>
<feature type="compositionally biased region" description="Low complexity" evidence="1">
    <location>
        <begin position="174"/>
        <end position="185"/>
    </location>
</feature>
<feature type="compositionally biased region" description="Polar residues" evidence="1">
    <location>
        <begin position="159"/>
        <end position="173"/>
    </location>
</feature>
<protein>
    <submittedName>
        <fullName evidence="2">Uncharacterized protein</fullName>
    </submittedName>
</protein>